<keyword evidence="5 9" id="KW-0812">Transmembrane</keyword>
<dbReference type="Pfam" id="PF13813">
    <property type="entry name" value="MBOAT_2"/>
    <property type="match status" value="1"/>
</dbReference>
<dbReference type="Proteomes" id="UP000053820">
    <property type="component" value="Unassembled WGS sequence"/>
</dbReference>
<evidence type="ECO:0000313" key="11">
    <source>
        <dbReference type="EMBL" id="KIJ64536.1"/>
    </source>
</evidence>
<evidence type="ECO:0000256" key="6">
    <source>
        <dbReference type="ARBA" id="ARBA00022989"/>
    </source>
</evidence>
<evidence type="ECO:0000313" key="12">
    <source>
        <dbReference type="Proteomes" id="UP000053820"/>
    </source>
</evidence>
<proteinExistence type="inferred from homology"/>
<keyword evidence="6 9" id="KW-1133">Transmembrane helix</keyword>
<evidence type="ECO:0000256" key="5">
    <source>
        <dbReference type="ARBA" id="ARBA00022692"/>
    </source>
</evidence>
<evidence type="ECO:0000256" key="1">
    <source>
        <dbReference type="ARBA" id="ARBA00004141"/>
    </source>
</evidence>
<evidence type="ECO:0000256" key="4">
    <source>
        <dbReference type="ARBA" id="ARBA00022679"/>
    </source>
</evidence>
<evidence type="ECO:0000259" key="10">
    <source>
        <dbReference type="Pfam" id="PF13813"/>
    </source>
</evidence>
<keyword evidence="7 9" id="KW-0472">Membrane</keyword>
<reference evidence="11 12" key="1">
    <citation type="submission" date="2014-04" db="EMBL/GenBank/DDBJ databases">
        <title>Evolutionary Origins and Diversification of the Mycorrhizal Mutualists.</title>
        <authorList>
            <consortium name="DOE Joint Genome Institute"/>
            <consortium name="Mycorrhizal Genomics Consortium"/>
            <person name="Kohler A."/>
            <person name="Kuo A."/>
            <person name="Nagy L.G."/>
            <person name="Floudas D."/>
            <person name="Copeland A."/>
            <person name="Barry K.W."/>
            <person name="Cichocki N."/>
            <person name="Veneault-Fourrey C."/>
            <person name="LaButti K."/>
            <person name="Lindquist E.A."/>
            <person name="Lipzen A."/>
            <person name="Lundell T."/>
            <person name="Morin E."/>
            <person name="Murat C."/>
            <person name="Riley R."/>
            <person name="Ohm R."/>
            <person name="Sun H."/>
            <person name="Tunlid A."/>
            <person name="Henrissat B."/>
            <person name="Grigoriev I.V."/>
            <person name="Hibbett D.S."/>
            <person name="Martin F."/>
        </authorList>
    </citation>
    <scope>NUCLEOTIDE SEQUENCE [LARGE SCALE GENOMIC DNA]</scope>
    <source>
        <strain evidence="11 12">MD-312</strain>
    </source>
</reference>
<evidence type="ECO:0000256" key="2">
    <source>
        <dbReference type="ARBA" id="ARBA00005179"/>
    </source>
</evidence>
<dbReference type="EMBL" id="KN839846">
    <property type="protein sequence ID" value="KIJ64536.1"/>
    <property type="molecule type" value="Genomic_DNA"/>
</dbReference>
<dbReference type="HOGENOM" id="CLU_034105_1_0_1"/>
<dbReference type="GO" id="GO:0016020">
    <property type="term" value="C:membrane"/>
    <property type="evidence" value="ECO:0007669"/>
    <property type="project" value="UniProtKB-SubCell"/>
</dbReference>
<dbReference type="PANTHER" id="PTHR31595">
    <property type="entry name" value="LONG-CHAIN-ALCOHOL O-FATTY-ACYLTRANSFERASE 3-RELATED"/>
    <property type="match status" value="1"/>
</dbReference>
<dbReference type="GO" id="GO:0006629">
    <property type="term" value="P:lipid metabolic process"/>
    <property type="evidence" value="ECO:0007669"/>
    <property type="project" value="InterPro"/>
</dbReference>
<keyword evidence="4" id="KW-0808">Transferase</keyword>
<dbReference type="GO" id="GO:0008374">
    <property type="term" value="F:O-acyltransferase activity"/>
    <property type="evidence" value="ECO:0007669"/>
    <property type="project" value="InterPro"/>
</dbReference>
<dbReference type="InterPro" id="IPR044851">
    <property type="entry name" value="Wax_synthase"/>
</dbReference>
<evidence type="ECO:0000256" key="7">
    <source>
        <dbReference type="ARBA" id="ARBA00023136"/>
    </source>
</evidence>
<protein>
    <recommendedName>
        <fullName evidence="10">Wax synthase domain-containing protein</fullName>
    </recommendedName>
</protein>
<name>A0A0C9WF70_9AGAM</name>
<dbReference type="OrthoDB" id="1077582at2759"/>
<dbReference type="InterPro" id="IPR032805">
    <property type="entry name" value="Wax_synthase_dom"/>
</dbReference>
<dbReference type="AlphaFoldDB" id="A0A0C9WF70"/>
<feature type="transmembrane region" description="Helical" evidence="9">
    <location>
        <begin position="54"/>
        <end position="73"/>
    </location>
</feature>
<feature type="domain" description="Wax synthase" evidence="10">
    <location>
        <begin position="289"/>
        <end position="367"/>
    </location>
</feature>
<organism evidence="11 12">
    <name type="scientific">Hydnomerulius pinastri MD-312</name>
    <dbReference type="NCBI Taxonomy" id="994086"/>
    <lineage>
        <taxon>Eukaryota</taxon>
        <taxon>Fungi</taxon>
        <taxon>Dikarya</taxon>
        <taxon>Basidiomycota</taxon>
        <taxon>Agaricomycotina</taxon>
        <taxon>Agaricomycetes</taxon>
        <taxon>Agaricomycetidae</taxon>
        <taxon>Boletales</taxon>
        <taxon>Boletales incertae sedis</taxon>
        <taxon>Leucogyrophana</taxon>
    </lineage>
</organism>
<comment type="similarity">
    <text evidence="3">Belongs to the wax synthase family.</text>
</comment>
<gene>
    <name evidence="11" type="ORF">HYDPIDRAFT_132494</name>
</gene>
<feature type="transmembrane region" description="Helical" evidence="9">
    <location>
        <begin position="31"/>
        <end position="48"/>
    </location>
</feature>
<sequence>MWSYIHESAHNAYRILIPYPDDRIPIQTHHIPNLILPFIPFLYMAYLTRRPDTFTLRLMLLPLVLCLAFGTYFRFMYTKPEDNIYNWGQGAGPGLLAEAMSAKAIDFAWRREGMLKIGEVKPGVLCTPKGSSGSAHTANGNASSHESGSATSPYTEPPQHSFLPPWLYDTLEVLLTTRGLGWQFGVGVHVPKARRPLERSAFLRATVLSIIKNYLIFDALESFIKLIPEVGSLQGGTIFKPSLPIPQRYILSTAIHLATGSCLLAGFEMIYDLITLFALSVLSSTPAMWPPIMDNPWTSDSLHIFWARRWHQVLRETFFIYGGFPGKIVAGRIGMLFGTFIGSGVYHEFAAYTLGRGFDWHVILFFTLQAPLLLLEKVWHRLTGHRVGGVYGRLWLYFCMFVLAQPLVDSWHSRGLGGAPIIPPSISITKKFFIPLLQRTGFDPSWVINTFLEGR</sequence>
<comment type="subcellular location">
    <subcellularLocation>
        <location evidence="1">Membrane</location>
        <topology evidence="1">Multi-pass membrane protein</topology>
    </subcellularLocation>
</comment>
<comment type="pathway">
    <text evidence="2">Secondary metabolite biosynthesis.</text>
</comment>
<dbReference type="PANTHER" id="PTHR31595:SF57">
    <property type="entry name" value="OS04G0481900 PROTEIN"/>
    <property type="match status" value="1"/>
</dbReference>
<evidence type="ECO:0000256" key="9">
    <source>
        <dbReference type="SAM" id="Phobius"/>
    </source>
</evidence>
<feature type="compositionally biased region" description="Polar residues" evidence="8">
    <location>
        <begin position="129"/>
        <end position="154"/>
    </location>
</feature>
<evidence type="ECO:0000256" key="8">
    <source>
        <dbReference type="SAM" id="MobiDB-lite"/>
    </source>
</evidence>
<keyword evidence="12" id="KW-1185">Reference proteome</keyword>
<feature type="region of interest" description="Disordered" evidence="8">
    <location>
        <begin position="129"/>
        <end position="157"/>
    </location>
</feature>
<evidence type="ECO:0000256" key="3">
    <source>
        <dbReference type="ARBA" id="ARBA00007282"/>
    </source>
</evidence>
<accession>A0A0C9WF70</accession>